<keyword evidence="1" id="KW-0812">Transmembrane</keyword>
<dbReference type="PANTHER" id="PTHR37938:SF1">
    <property type="entry name" value="BLL0215 PROTEIN"/>
    <property type="match status" value="1"/>
</dbReference>
<dbReference type="AlphaFoldDB" id="X0U0H1"/>
<evidence type="ECO:0000256" key="1">
    <source>
        <dbReference type="SAM" id="Phobius"/>
    </source>
</evidence>
<gene>
    <name evidence="3" type="ORF">S01H1_20187</name>
</gene>
<dbReference type="PANTHER" id="PTHR37938">
    <property type="entry name" value="BLL0215 PROTEIN"/>
    <property type="match status" value="1"/>
</dbReference>
<dbReference type="EMBL" id="BARS01011008">
    <property type="protein sequence ID" value="GAF98974.1"/>
    <property type="molecule type" value="Genomic_DNA"/>
</dbReference>
<feature type="transmembrane region" description="Helical" evidence="1">
    <location>
        <begin position="20"/>
        <end position="38"/>
    </location>
</feature>
<sequence>MSNGRTLRPSQKLLVKYNLGVGLVFLIFILPFVFLGFIPGLGWTYVWVFLIANVLWLVPTYALLPTYYRSIAYELTAEEIVVRVGMVTKTVKTVPYRTVTNIEVKRGFLDRLLGIGGIAIHTAGYSAQGGPEIRLSGLEDCDGAHSEILAALRRYRAGTGAAIGTEEVPVSEQQVPHLLAQILEELRALRRSLGSRD</sequence>
<feature type="domain" description="YdbS-like PH" evidence="2">
    <location>
        <begin position="68"/>
        <end position="139"/>
    </location>
</feature>
<organism evidence="3">
    <name type="scientific">marine sediment metagenome</name>
    <dbReference type="NCBI Taxonomy" id="412755"/>
    <lineage>
        <taxon>unclassified sequences</taxon>
        <taxon>metagenomes</taxon>
        <taxon>ecological metagenomes</taxon>
    </lineage>
</organism>
<evidence type="ECO:0000313" key="3">
    <source>
        <dbReference type="EMBL" id="GAF98974.1"/>
    </source>
</evidence>
<comment type="caution">
    <text evidence="3">The sequence shown here is derived from an EMBL/GenBank/DDBJ whole genome shotgun (WGS) entry which is preliminary data.</text>
</comment>
<dbReference type="Pfam" id="PF03703">
    <property type="entry name" value="bPH_2"/>
    <property type="match status" value="1"/>
</dbReference>
<dbReference type="InterPro" id="IPR005182">
    <property type="entry name" value="YdbS-like_PH"/>
</dbReference>
<keyword evidence="1" id="KW-0472">Membrane</keyword>
<evidence type="ECO:0000259" key="2">
    <source>
        <dbReference type="Pfam" id="PF03703"/>
    </source>
</evidence>
<reference evidence="3" key="1">
    <citation type="journal article" date="2014" name="Front. Microbiol.">
        <title>High frequency of phylogenetically diverse reductive dehalogenase-homologous genes in deep subseafloor sedimentary metagenomes.</title>
        <authorList>
            <person name="Kawai M."/>
            <person name="Futagami T."/>
            <person name="Toyoda A."/>
            <person name="Takaki Y."/>
            <person name="Nishi S."/>
            <person name="Hori S."/>
            <person name="Arai W."/>
            <person name="Tsubouchi T."/>
            <person name="Morono Y."/>
            <person name="Uchiyama I."/>
            <person name="Ito T."/>
            <person name="Fujiyama A."/>
            <person name="Inagaki F."/>
            <person name="Takami H."/>
        </authorList>
    </citation>
    <scope>NUCLEOTIDE SEQUENCE</scope>
    <source>
        <strain evidence="3">Expedition CK06-06</strain>
    </source>
</reference>
<name>X0U0H1_9ZZZZ</name>
<protein>
    <recommendedName>
        <fullName evidence="2">YdbS-like PH domain-containing protein</fullName>
    </recommendedName>
</protein>
<feature type="transmembrane region" description="Helical" evidence="1">
    <location>
        <begin position="44"/>
        <end position="64"/>
    </location>
</feature>
<proteinExistence type="predicted"/>
<keyword evidence="1" id="KW-1133">Transmembrane helix</keyword>
<accession>X0U0H1</accession>